<name>A0A0F8ZFW7_9ZZZZ</name>
<dbReference type="PANTHER" id="PTHR10146">
    <property type="entry name" value="PROLINE SYNTHETASE CO-TRANSCRIBED BACTERIAL HOMOLOG PROTEIN"/>
    <property type="match status" value="1"/>
</dbReference>
<dbReference type="InterPro" id="IPR011078">
    <property type="entry name" value="PyrdxlP_homeostasis"/>
</dbReference>
<evidence type="ECO:0000259" key="2">
    <source>
        <dbReference type="Pfam" id="PF01168"/>
    </source>
</evidence>
<organism evidence="3">
    <name type="scientific">marine sediment metagenome</name>
    <dbReference type="NCBI Taxonomy" id="412755"/>
    <lineage>
        <taxon>unclassified sequences</taxon>
        <taxon>metagenomes</taxon>
        <taxon>ecological metagenomes</taxon>
    </lineage>
</organism>
<feature type="domain" description="Alanine racemase N-terminal" evidence="2">
    <location>
        <begin position="24"/>
        <end position="191"/>
    </location>
</feature>
<dbReference type="Pfam" id="PF01168">
    <property type="entry name" value="Ala_racemase_N"/>
    <property type="match status" value="1"/>
</dbReference>
<keyword evidence="1" id="KW-0663">Pyridoxal phosphate</keyword>
<dbReference type="AlphaFoldDB" id="A0A0F8ZFW7"/>
<dbReference type="EMBL" id="LAZR01060599">
    <property type="protein sequence ID" value="KKK65349.1"/>
    <property type="molecule type" value="Genomic_DNA"/>
</dbReference>
<evidence type="ECO:0000256" key="1">
    <source>
        <dbReference type="ARBA" id="ARBA00022898"/>
    </source>
</evidence>
<dbReference type="PROSITE" id="PS01211">
    <property type="entry name" value="UPF0001"/>
    <property type="match status" value="1"/>
</dbReference>
<dbReference type="GO" id="GO:0030170">
    <property type="term" value="F:pyridoxal phosphate binding"/>
    <property type="evidence" value="ECO:0007669"/>
    <property type="project" value="InterPro"/>
</dbReference>
<dbReference type="InterPro" id="IPR001608">
    <property type="entry name" value="Ala_racemase_N"/>
</dbReference>
<dbReference type="PIRSF" id="PIRSF004848">
    <property type="entry name" value="YBL036c_PLPDEIII"/>
    <property type="match status" value="1"/>
</dbReference>
<dbReference type="CDD" id="cd00635">
    <property type="entry name" value="PLPDE_III_YBL036c_like"/>
    <property type="match status" value="1"/>
</dbReference>
<dbReference type="PANTHER" id="PTHR10146:SF14">
    <property type="entry name" value="PYRIDOXAL PHOSPHATE HOMEOSTASIS PROTEIN"/>
    <property type="match status" value="1"/>
</dbReference>
<dbReference type="Gene3D" id="3.20.20.10">
    <property type="entry name" value="Alanine racemase"/>
    <property type="match status" value="1"/>
</dbReference>
<protein>
    <recommendedName>
        <fullName evidence="2">Alanine racemase N-terminal domain-containing protein</fullName>
    </recommendedName>
</protein>
<reference evidence="3" key="1">
    <citation type="journal article" date="2015" name="Nature">
        <title>Complex archaea that bridge the gap between prokaryotes and eukaryotes.</title>
        <authorList>
            <person name="Spang A."/>
            <person name="Saw J.H."/>
            <person name="Jorgensen S.L."/>
            <person name="Zaremba-Niedzwiedzka K."/>
            <person name="Martijn J."/>
            <person name="Lind A.E."/>
            <person name="van Eijk R."/>
            <person name="Schleper C."/>
            <person name="Guy L."/>
            <person name="Ettema T.J."/>
        </authorList>
    </citation>
    <scope>NUCLEOTIDE SEQUENCE</scope>
</reference>
<accession>A0A0F8ZFW7</accession>
<sequence length="192" mass="21764">LLDAGLTDLGENRVQQLAQRVAEVDAYVQRRRSELPRPVRWHMIGHLQRNKVKTVLDCSSIIHSVDSLRLAEEIDHVARKKDKIVEVMMQVNCSQEQQKFGVSVGAALHLGELIVSLDRLRLVGLMTMGPLSPNPQDVRNSFTRLRELFEEMQKEKIGEPHFRHLSMGMSNDYTIAVEEGATILRIGTALFV</sequence>
<evidence type="ECO:0000313" key="3">
    <source>
        <dbReference type="EMBL" id="KKK65349.1"/>
    </source>
</evidence>
<feature type="non-terminal residue" evidence="3">
    <location>
        <position position="1"/>
    </location>
</feature>
<comment type="caution">
    <text evidence="3">The sequence shown here is derived from an EMBL/GenBank/DDBJ whole genome shotgun (WGS) entry which is preliminary data.</text>
</comment>
<proteinExistence type="predicted"/>
<dbReference type="SUPFAM" id="SSF51419">
    <property type="entry name" value="PLP-binding barrel"/>
    <property type="match status" value="1"/>
</dbReference>
<dbReference type="NCBIfam" id="TIGR00044">
    <property type="entry name" value="YggS family pyridoxal phosphate-dependent enzyme"/>
    <property type="match status" value="1"/>
</dbReference>
<dbReference type="InterPro" id="IPR029066">
    <property type="entry name" value="PLP-binding_barrel"/>
</dbReference>
<gene>
    <name evidence="3" type="ORF">LCGC14_2975010</name>
</gene>